<evidence type="ECO:0000256" key="9">
    <source>
        <dbReference type="ARBA" id="ARBA00023235"/>
    </source>
</evidence>
<dbReference type="KEGG" id="gbn:GEOBRER4_35930"/>
<dbReference type="FunFam" id="1.10.150.80:FF:000002">
    <property type="entry name" value="ATP-dependent DNA helicase RecQ"/>
    <property type="match status" value="1"/>
</dbReference>
<dbReference type="SUPFAM" id="SSF47819">
    <property type="entry name" value="HRDC-like"/>
    <property type="match status" value="1"/>
</dbReference>
<dbReference type="EMBL" id="AP023213">
    <property type="protein sequence ID" value="BCG48843.1"/>
    <property type="molecule type" value="Genomic_DNA"/>
</dbReference>
<evidence type="ECO:0000256" key="4">
    <source>
        <dbReference type="ARBA" id="ARBA00022801"/>
    </source>
</evidence>
<evidence type="ECO:0000256" key="7">
    <source>
        <dbReference type="ARBA" id="ARBA00023125"/>
    </source>
</evidence>
<name>A0A6S6M582_9BACT</name>
<dbReference type="Gene3D" id="1.10.150.80">
    <property type="entry name" value="HRDC domain"/>
    <property type="match status" value="1"/>
</dbReference>
<dbReference type="GO" id="GO:0006281">
    <property type="term" value="P:DNA repair"/>
    <property type="evidence" value="ECO:0007669"/>
    <property type="project" value="UniProtKB-KW"/>
</dbReference>
<comment type="cofactor">
    <cofactor evidence="1">
        <name>Mg(2+)</name>
        <dbReference type="ChEBI" id="CHEBI:18420"/>
    </cofactor>
</comment>
<keyword evidence="7" id="KW-0238">DNA-binding</keyword>
<dbReference type="AlphaFoldDB" id="A0A6S6M582"/>
<proteinExistence type="predicted"/>
<accession>A0A6S6M582</accession>
<dbReference type="EC" id="5.6.2.4" evidence="11"/>
<keyword evidence="9" id="KW-0413">Isomerase</keyword>
<dbReference type="GO" id="GO:0016787">
    <property type="term" value="F:hydrolase activity"/>
    <property type="evidence" value="ECO:0007669"/>
    <property type="project" value="UniProtKB-KW"/>
</dbReference>
<feature type="domain" description="HRDC" evidence="12">
    <location>
        <begin position="18"/>
        <end position="95"/>
    </location>
</feature>
<sequence length="95" mass="10065">MAAANKIKKAKVSVDLLSPDEQVLFQSLRELRSQIAREAGVPPYVVFGDVTLVEMAAKKPTTSEGLLKISGVGKSKLGAYGAMFIAEIRKSGVAS</sequence>
<dbReference type="InterPro" id="IPR002121">
    <property type="entry name" value="HRDC_dom"/>
</dbReference>
<dbReference type="Pfam" id="PF00570">
    <property type="entry name" value="HRDC"/>
    <property type="match status" value="1"/>
</dbReference>
<dbReference type="SMART" id="SM00341">
    <property type="entry name" value="HRDC"/>
    <property type="match status" value="1"/>
</dbReference>
<evidence type="ECO:0000256" key="10">
    <source>
        <dbReference type="ARBA" id="ARBA00034617"/>
    </source>
</evidence>
<keyword evidence="8" id="KW-0234">DNA repair</keyword>
<evidence type="ECO:0000256" key="11">
    <source>
        <dbReference type="ARBA" id="ARBA00034808"/>
    </source>
</evidence>
<evidence type="ECO:0000256" key="5">
    <source>
        <dbReference type="ARBA" id="ARBA00022806"/>
    </source>
</evidence>
<organism evidence="13 14">
    <name type="scientific">Citrifermentans bremense</name>
    <dbReference type="NCBI Taxonomy" id="60035"/>
    <lineage>
        <taxon>Bacteria</taxon>
        <taxon>Pseudomonadati</taxon>
        <taxon>Thermodesulfobacteriota</taxon>
        <taxon>Desulfuromonadia</taxon>
        <taxon>Geobacterales</taxon>
        <taxon>Geobacteraceae</taxon>
        <taxon>Citrifermentans</taxon>
    </lineage>
</organism>
<dbReference type="PROSITE" id="PS50967">
    <property type="entry name" value="HRDC"/>
    <property type="match status" value="1"/>
</dbReference>
<keyword evidence="6" id="KW-0067">ATP-binding</keyword>
<gene>
    <name evidence="13" type="ORF">GEOBRER4_35930</name>
</gene>
<evidence type="ECO:0000256" key="2">
    <source>
        <dbReference type="ARBA" id="ARBA00022741"/>
    </source>
</evidence>
<dbReference type="GO" id="GO:0043138">
    <property type="term" value="F:3'-5' DNA helicase activity"/>
    <property type="evidence" value="ECO:0007669"/>
    <property type="project" value="UniProtKB-EC"/>
</dbReference>
<comment type="catalytic activity">
    <reaction evidence="10">
        <text>Couples ATP hydrolysis with the unwinding of duplex DNA by translocating in the 3'-5' direction.</text>
        <dbReference type="EC" id="5.6.2.4"/>
    </reaction>
</comment>
<keyword evidence="3" id="KW-0227">DNA damage</keyword>
<dbReference type="GO" id="GO:0003677">
    <property type="term" value="F:DNA binding"/>
    <property type="evidence" value="ECO:0007669"/>
    <property type="project" value="UniProtKB-KW"/>
</dbReference>
<evidence type="ECO:0000313" key="13">
    <source>
        <dbReference type="EMBL" id="BCG48843.1"/>
    </source>
</evidence>
<dbReference type="InterPro" id="IPR044876">
    <property type="entry name" value="HRDC_dom_sf"/>
</dbReference>
<dbReference type="InterPro" id="IPR010997">
    <property type="entry name" value="HRDC-like_sf"/>
</dbReference>
<evidence type="ECO:0000256" key="8">
    <source>
        <dbReference type="ARBA" id="ARBA00023204"/>
    </source>
</evidence>
<evidence type="ECO:0000256" key="3">
    <source>
        <dbReference type="ARBA" id="ARBA00022763"/>
    </source>
</evidence>
<keyword evidence="2" id="KW-0547">Nucleotide-binding</keyword>
<evidence type="ECO:0000256" key="1">
    <source>
        <dbReference type="ARBA" id="ARBA00001946"/>
    </source>
</evidence>
<keyword evidence="4" id="KW-0378">Hydrolase</keyword>
<evidence type="ECO:0000313" key="14">
    <source>
        <dbReference type="Proteomes" id="UP000515472"/>
    </source>
</evidence>
<reference evidence="13 14" key="1">
    <citation type="submission" date="2020-06" db="EMBL/GenBank/DDBJ databases">
        <title>Interaction of electrochemicaly active bacteria, Geobacter bremensis R4 on different carbon anode.</title>
        <authorList>
            <person name="Meng L."/>
            <person name="Yoshida N."/>
        </authorList>
    </citation>
    <scope>NUCLEOTIDE SEQUENCE [LARGE SCALE GENOMIC DNA]</scope>
    <source>
        <strain evidence="13 14">R4</strain>
    </source>
</reference>
<dbReference type="GO" id="GO:0005524">
    <property type="term" value="F:ATP binding"/>
    <property type="evidence" value="ECO:0007669"/>
    <property type="project" value="UniProtKB-KW"/>
</dbReference>
<keyword evidence="14" id="KW-1185">Reference proteome</keyword>
<evidence type="ECO:0000259" key="12">
    <source>
        <dbReference type="PROSITE" id="PS50967"/>
    </source>
</evidence>
<evidence type="ECO:0000256" key="6">
    <source>
        <dbReference type="ARBA" id="ARBA00022840"/>
    </source>
</evidence>
<keyword evidence="5" id="KW-0347">Helicase</keyword>
<dbReference type="Proteomes" id="UP000515472">
    <property type="component" value="Chromosome"/>
</dbReference>
<protein>
    <recommendedName>
        <fullName evidence="11">DNA 3'-5' helicase</fullName>
        <ecNumber evidence="11">5.6.2.4</ecNumber>
    </recommendedName>
</protein>